<evidence type="ECO:0000256" key="2">
    <source>
        <dbReference type="ARBA" id="ARBA00022801"/>
    </source>
</evidence>
<evidence type="ECO:0000256" key="1">
    <source>
        <dbReference type="ARBA" id="ARBA00022729"/>
    </source>
</evidence>
<dbReference type="GO" id="GO:0004553">
    <property type="term" value="F:hydrolase activity, hydrolyzing O-glycosyl compounds"/>
    <property type="evidence" value="ECO:0007669"/>
    <property type="project" value="InterPro"/>
</dbReference>
<dbReference type="Proteomes" id="UP000268162">
    <property type="component" value="Unassembled WGS sequence"/>
</dbReference>
<dbReference type="GO" id="GO:0016757">
    <property type="term" value="F:glycosyltransferase activity"/>
    <property type="evidence" value="ECO:0007669"/>
    <property type="project" value="TreeGrafter"/>
</dbReference>
<dbReference type="InterPro" id="IPR000757">
    <property type="entry name" value="Beta-glucanase-like"/>
</dbReference>
<dbReference type="GO" id="GO:0031505">
    <property type="term" value="P:fungal-type cell wall organization"/>
    <property type="evidence" value="ECO:0007669"/>
    <property type="project" value="TreeGrafter"/>
</dbReference>
<keyword evidence="6" id="KW-1185">Reference proteome</keyword>
<name>A0A4Q0A0A2_9FUNG</name>
<keyword evidence="1" id="KW-0732">Signal</keyword>
<feature type="non-terminal residue" evidence="5">
    <location>
        <position position="1"/>
    </location>
</feature>
<dbReference type="AlphaFoldDB" id="A0A4Q0A0A2"/>
<proteinExistence type="predicted"/>
<dbReference type="Gene3D" id="2.60.120.200">
    <property type="match status" value="1"/>
</dbReference>
<gene>
    <name evidence="5" type="ORF">BJ085DRAFT_11937</name>
</gene>
<dbReference type="SUPFAM" id="SSF49899">
    <property type="entry name" value="Concanavalin A-like lectins/glucanases"/>
    <property type="match status" value="1"/>
</dbReference>
<dbReference type="STRING" id="215637.A0A4Q0A0A2"/>
<dbReference type="GO" id="GO:0005975">
    <property type="term" value="P:carbohydrate metabolic process"/>
    <property type="evidence" value="ECO:0007669"/>
    <property type="project" value="InterPro"/>
</dbReference>
<keyword evidence="3" id="KW-0326">Glycosidase</keyword>
<accession>A0A4Q0A0A2</accession>
<dbReference type="GO" id="GO:0009277">
    <property type="term" value="C:fungal-type cell wall"/>
    <property type="evidence" value="ECO:0007669"/>
    <property type="project" value="TreeGrafter"/>
</dbReference>
<evidence type="ECO:0000313" key="5">
    <source>
        <dbReference type="EMBL" id="RKP39506.1"/>
    </source>
</evidence>
<dbReference type="PROSITE" id="PS51762">
    <property type="entry name" value="GH16_2"/>
    <property type="match status" value="1"/>
</dbReference>
<reference evidence="6" key="1">
    <citation type="journal article" date="2018" name="Nat. Microbiol.">
        <title>Leveraging single-cell genomics to expand the fungal tree of life.</title>
        <authorList>
            <person name="Ahrendt S.R."/>
            <person name="Quandt C.A."/>
            <person name="Ciobanu D."/>
            <person name="Clum A."/>
            <person name="Salamov A."/>
            <person name="Andreopoulos B."/>
            <person name="Cheng J.F."/>
            <person name="Woyke T."/>
            <person name="Pelin A."/>
            <person name="Henrissat B."/>
            <person name="Reynolds N.K."/>
            <person name="Benny G.L."/>
            <person name="Smith M.E."/>
            <person name="James T.Y."/>
            <person name="Grigoriev I.V."/>
        </authorList>
    </citation>
    <scope>NUCLEOTIDE SEQUENCE [LARGE SCALE GENOMIC DNA]</scope>
    <source>
        <strain evidence="6">RSA 468</strain>
    </source>
</reference>
<keyword evidence="2 5" id="KW-0378">Hydrolase</keyword>
<evidence type="ECO:0000259" key="4">
    <source>
        <dbReference type="PROSITE" id="PS51762"/>
    </source>
</evidence>
<feature type="non-terminal residue" evidence="5">
    <location>
        <position position="129"/>
    </location>
</feature>
<sequence length="129" mass="14171">GRIEALIKAGPTSGVVTAFIMQGATPKDELDLEWVGMDAHRVQSMYFVDGQRVAGDELPGYHSAQGATDGFLRYAIEFTPQHVQWFVNGALVRTLPRGTSKPYPAQANTLRMGVWDGSQNSFWAGVVDW</sequence>
<protein>
    <submittedName>
        <fullName evidence="5">Glycoside hydrolase</fullName>
    </submittedName>
</protein>
<dbReference type="EMBL" id="ML002266">
    <property type="protein sequence ID" value="RKP39506.1"/>
    <property type="molecule type" value="Genomic_DNA"/>
</dbReference>
<dbReference type="InterPro" id="IPR013320">
    <property type="entry name" value="ConA-like_dom_sf"/>
</dbReference>
<dbReference type="PANTHER" id="PTHR10963:SF22">
    <property type="entry name" value="GLYCOSIDASE CRH2-RELATED"/>
    <property type="match status" value="1"/>
</dbReference>
<feature type="domain" description="GH16" evidence="4">
    <location>
        <begin position="1"/>
        <end position="129"/>
    </location>
</feature>
<dbReference type="PANTHER" id="PTHR10963">
    <property type="entry name" value="GLYCOSYL HYDROLASE-RELATED"/>
    <property type="match status" value="1"/>
</dbReference>
<evidence type="ECO:0000256" key="3">
    <source>
        <dbReference type="ARBA" id="ARBA00023295"/>
    </source>
</evidence>
<dbReference type="InterPro" id="IPR050546">
    <property type="entry name" value="Glycosyl_Hydrlase_16"/>
</dbReference>
<organism evidence="5 6">
    <name type="scientific">Dimargaris cristalligena</name>
    <dbReference type="NCBI Taxonomy" id="215637"/>
    <lineage>
        <taxon>Eukaryota</taxon>
        <taxon>Fungi</taxon>
        <taxon>Fungi incertae sedis</taxon>
        <taxon>Zoopagomycota</taxon>
        <taxon>Kickxellomycotina</taxon>
        <taxon>Dimargaritomycetes</taxon>
        <taxon>Dimargaritales</taxon>
        <taxon>Dimargaritaceae</taxon>
        <taxon>Dimargaris</taxon>
    </lineage>
</organism>
<dbReference type="Pfam" id="PF00722">
    <property type="entry name" value="Glyco_hydro_16"/>
    <property type="match status" value="1"/>
</dbReference>
<evidence type="ECO:0000313" key="6">
    <source>
        <dbReference type="Proteomes" id="UP000268162"/>
    </source>
</evidence>